<protein>
    <submittedName>
        <fullName evidence="1">Uncharacterized protein</fullName>
    </submittedName>
</protein>
<dbReference type="InterPro" id="IPR022251">
    <property type="entry name" value="DUF3774_wound-induced"/>
</dbReference>
<dbReference type="AlphaFoldDB" id="A0AAV9BW61"/>
<reference evidence="1" key="2">
    <citation type="submission" date="2023-06" db="EMBL/GenBank/DDBJ databases">
        <authorList>
            <person name="Ma L."/>
            <person name="Liu K.-W."/>
            <person name="Li Z."/>
            <person name="Hsiao Y.-Y."/>
            <person name="Qi Y."/>
            <person name="Fu T."/>
            <person name="Tang G."/>
            <person name="Zhang D."/>
            <person name="Sun W.-H."/>
            <person name="Liu D.-K."/>
            <person name="Li Y."/>
            <person name="Chen G.-Z."/>
            <person name="Liu X.-D."/>
            <person name="Liao X.-Y."/>
            <person name="Jiang Y.-T."/>
            <person name="Yu X."/>
            <person name="Hao Y."/>
            <person name="Huang J."/>
            <person name="Zhao X.-W."/>
            <person name="Ke S."/>
            <person name="Chen Y.-Y."/>
            <person name="Wu W.-L."/>
            <person name="Hsu J.-L."/>
            <person name="Lin Y.-F."/>
            <person name="Huang M.-D."/>
            <person name="Li C.-Y."/>
            <person name="Huang L."/>
            <person name="Wang Z.-W."/>
            <person name="Zhao X."/>
            <person name="Zhong W.-Y."/>
            <person name="Peng D.-H."/>
            <person name="Ahmad S."/>
            <person name="Lan S."/>
            <person name="Zhang J.-S."/>
            <person name="Tsai W.-C."/>
            <person name="Van De Peer Y."/>
            <person name="Liu Z.-J."/>
        </authorList>
    </citation>
    <scope>NUCLEOTIDE SEQUENCE</scope>
    <source>
        <strain evidence="1">SCP</strain>
        <tissue evidence="1">Leaves</tissue>
    </source>
</reference>
<organism evidence="1 2">
    <name type="scientific">Acorus gramineus</name>
    <name type="common">Dwarf sweet flag</name>
    <dbReference type="NCBI Taxonomy" id="55184"/>
    <lineage>
        <taxon>Eukaryota</taxon>
        <taxon>Viridiplantae</taxon>
        <taxon>Streptophyta</taxon>
        <taxon>Embryophyta</taxon>
        <taxon>Tracheophyta</taxon>
        <taxon>Spermatophyta</taxon>
        <taxon>Magnoliopsida</taxon>
        <taxon>Liliopsida</taxon>
        <taxon>Acoraceae</taxon>
        <taxon>Acorus</taxon>
    </lineage>
</organism>
<evidence type="ECO:0000313" key="1">
    <source>
        <dbReference type="EMBL" id="KAK1280486.1"/>
    </source>
</evidence>
<gene>
    <name evidence="1" type="ORF">QJS04_geneDACA003201</name>
</gene>
<dbReference type="Proteomes" id="UP001179952">
    <property type="component" value="Unassembled WGS sequence"/>
</dbReference>
<keyword evidence="2" id="KW-1185">Reference proteome</keyword>
<dbReference type="EMBL" id="JAUJYN010000001">
    <property type="protein sequence ID" value="KAK1280486.1"/>
    <property type="molecule type" value="Genomic_DNA"/>
</dbReference>
<evidence type="ECO:0000313" key="2">
    <source>
        <dbReference type="Proteomes" id="UP001179952"/>
    </source>
</evidence>
<comment type="caution">
    <text evidence="1">The sequence shown here is derived from an EMBL/GenBank/DDBJ whole genome shotgun (WGS) entry which is preliminary data.</text>
</comment>
<dbReference type="Pfam" id="PF12609">
    <property type="entry name" value="DUF3774"/>
    <property type="match status" value="1"/>
</dbReference>
<sequence>MCSSRVCKWKSTFNTMQKTIVTKNSGKPDPMRPTSGTSKALVVKVEEEKKRREEEKVENLLQLICWGSHLN</sequence>
<accession>A0AAV9BW61</accession>
<proteinExistence type="predicted"/>
<name>A0AAV9BW61_ACOGR</name>
<reference evidence="1" key="1">
    <citation type="journal article" date="2023" name="Nat. Commun.">
        <title>Diploid and tetraploid genomes of Acorus and the evolution of monocots.</title>
        <authorList>
            <person name="Ma L."/>
            <person name="Liu K.W."/>
            <person name="Li Z."/>
            <person name="Hsiao Y.Y."/>
            <person name="Qi Y."/>
            <person name="Fu T."/>
            <person name="Tang G.D."/>
            <person name="Zhang D."/>
            <person name="Sun W.H."/>
            <person name="Liu D.K."/>
            <person name="Li Y."/>
            <person name="Chen G.Z."/>
            <person name="Liu X.D."/>
            <person name="Liao X.Y."/>
            <person name="Jiang Y.T."/>
            <person name="Yu X."/>
            <person name="Hao Y."/>
            <person name="Huang J."/>
            <person name="Zhao X.W."/>
            <person name="Ke S."/>
            <person name="Chen Y.Y."/>
            <person name="Wu W.L."/>
            <person name="Hsu J.L."/>
            <person name="Lin Y.F."/>
            <person name="Huang M.D."/>
            <person name="Li C.Y."/>
            <person name="Huang L."/>
            <person name="Wang Z.W."/>
            <person name="Zhao X."/>
            <person name="Zhong W.Y."/>
            <person name="Peng D.H."/>
            <person name="Ahmad S."/>
            <person name="Lan S."/>
            <person name="Zhang J.S."/>
            <person name="Tsai W.C."/>
            <person name="Van de Peer Y."/>
            <person name="Liu Z.J."/>
        </authorList>
    </citation>
    <scope>NUCLEOTIDE SEQUENCE</scope>
    <source>
        <strain evidence="1">SCP</strain>
    </source>
</reference>